<dbReference type="Proteomes" id="UP000502297">
    <property type="component" value="Chromosome"/>
</dbReference>
<dbReference type="GO" id="GO:0016020">
    <property type="term" value="C:membrane"/>
    <property type="evidence" value="ECO:0007669"/>
    <property type="project" value="UniProtKB-SubCell"/>
</dbReference>
<accession>A0A6G8RV74</accession>
<dbReference type="KEGG" id="asha:G8E00_07670"/>
<feature type="transmembrane region" description="Helical" evidence="5">
    <location>
        <begin position="150"/>
        <end position="171"/>
    </location>
</feature>
<evidence type="ECO:0000256" key="1">
    <source>
        <dbReference type="ARBA" id="ARBA00004141"/>
    </source>
</evidence>
<sequence length="401" mass="42790">MLTLKNDSIAQGVQQQVQTQTHPILATLVSFFCLGFGTAAWAPLIPYAQQRLHVDHADFGSLLLCGGLGSMLAMPLTGLIIQRVGCKAVIGLFLSVLLLMLPMLSLTHTVLMMAIALFLFGTAAGGLGVAINLQAVIVEKTFSRNMMASFHGMCSLGGLVGVMLVTCLLAVGLSPMLSAATITAIMILLTVFAFRHSLNRVQTGDQSIDQDEKPRGFIVPKPVILIFGLMCFIAFLSEGSSMDWSGIYLVDHFDVDKSYAGLAYTCFAIAMTAGRFSGVHIQKKIGEKNTVIYGAVIAAFGLALVIFTPVWWGVLCGYLLVGFGCSNIVPIIFSQVGRQNVMPKATALSYVSTMAYSGGLLGPALIGMLSMAMGLDMVFVIIAVMIVMIPALNLISQKMLK</sequence>
<keyword evidence="4 5" id="KW-0472">Membrane</keyword>
<keyword evidence="8" id="KW-1185">Reference proteome</keyword>
<feature type="transmembrane region" description="Helical" evidence="5">
    <location>
        <begin position="24"/>
        <end position="47"/>
    </location>
</feature>
<dbReference type="CDD" id="cd17393">
    <property type="entry name" value="MFS_MosC_like"/>
    <property type="match status" value="1"/>
</dbReference>
<dbReference type="SUPFAM" id="SSF103473">
    <property type="entry name" value="MFS general substrate transporter"/>
    <property type="match status" value="1"/>
</dbReference>
<dbReference type="PANTHER" id="PTHR23514">
    <property type="entry name" value="BYPASS OF STOP CODON PROTEIN 6"/>
    <property type="match status" value="1"/>
</dbReference>
<dbReference type="InterPro" id="IPR020846">
    <property type="entry name" value="MFS_dom"/>
</dbReference>
<feature type="transmembrane region" description="Helical" evidence="5">
    <location>
        <begin position="318"/>
        <end position="336"/>
    </location>
</feature>
<feature type="transmembrane region" description="Helical" evidence="5">
    <location>
        <begin position="177"/>
        <end position="195"/>
    </location>
</feature>
<dbReference type="EMBL" id="CP049801">
    <property type="protein sequence ID" value="QIO05836.1"/>
    <property type="molecule type" value="Genomic_DNA"/>
</dbReference>
<gene>
    <name evidence="7" type="ORF">G8E00_07670</name>
</gene>
<organism evidence="7 8">
    <name type="scientific">Acinetobacter shaoyimingii</name>
    <dbReference type="NCBI Taxonomy" id="2715164"/>
    <lineage>
        <taxon>Bacteria</taxon>
        <taxon>Pseudomonadati</taxon>
        <taxon>Pseudomonadota</taxon>
        <taxon>Gammaproteobacteria</taxon>
        <taxon>Moraxellales</taxon>
        <taxon>Moraxellaceae</taxon>
        <taxon>Acinetobacter</taxon>
    </lineage>
</organism>
<evidence type="ECO:0000313" key="7">
    <source>
        <dbReference type="EMBL" id="QIO05836.1"/>
    </source>
</evidence>
<name>A0A6G8RV74_9GAMM</name>
<evidence type="ECO:0000313" key="8">
    <source>
        <dbReference type="Proteomes" id="UP000502297"/>
    </source>
</evidence>
<protein>
    <submittedName>
        <fullName evidence="7">MFS transporter</fullName>
    </submittedName>
</protein>
<evidence type="ECO:0000259" key="6">
    <source>
        <dbReference type="PROSITE" id="PS50850"/>
    </source>
</evidence>
<keyword evidence="3 5" id="KW-1133">Transmembrane helix</keyword>
<dbReference type="InterPro" id="IPR001958">
    <property type="entry name" value="Tet-R_TetA/multi-R_MdtG-like"/>
</dbReference>
<dbReference type="Gene3D" id="1.20.1250.20">
    <property type="entry name" value="MFS general substrate transporter like domains"/>
    <property type="match status" value="2"/>
</dbReference>
<keyword evidence="2 5" id="KW-0812">Transmembrane</keyword>
<dbReference type="InterPro" id="IPR011701">
    <property type="entry name" value="MFS"/>
</dbReference>
<dbReference type="InterPro" id="IPR036259">
    <property type="entry name" value="MFS_trans_sf"/>
</dbReference>
<dbReference type="PROSITE" id="PS50850">
    <property type="entry name" value="MFS"/>
    <property type="match status" value="1"/>
</dbReference>
<comment type="subcellular location">
    <subcellularLocation>
        <location evidence="1">Membrane</location>
        <topology evidence="1">Multi-pass membrane protein</topology>
    </subcellularLocation>
</comment>
<feature type="transmembrane region" description="Helical" evidence="5">
    <location>
        <begin position="216"/>
        <end position="237"/>
    </location>
</feature>
<evidence type="ECO:0000256" key="2">
    <source>
        <dbReference type="ARBA" id="ARBA00022692"/>
    </source>
</evidence>
<dbReference type="AlphaFoldDB" id="A0A6G8RV74"/>
<dbReference type="Pfam" id="PF07690">
    <property type="entry name" value="MFS_1"/>
    <property type="match status" value="1"/>
</dbReference>
<dbReference type="GO" id="GO:0022857">
    <property type="term" value="F:transmembrane transporter activity"/>
    <property type="evidence" value="ECO:0007669"/>
    <property type="project" value="InterPro"/>
</dbReference>
<evidence type="ECO:0000256" key="5">
    <source>
        <dbReference type="SAM" id="Phobius"/>
    </source>
</evidence>
<evidence type="ECO:0000256" key="3">
    <source>
        <dbReference type="ARBA" id="ARBA00022989"/>
    </source>
</evidence>
<evidence type="ECO:0000256" key="4">
    <source>
        <dbReference type="ARBA" id="ARBA00023136"/>
    </source>
</evidence>
<feature type="transmembrane region" description="Helical" evidence="5">
    <location>
        <begin position="377"/>
        <end position="395"/>
    </location>
</feature>
<feature type="transmembrane region" description="Helical" evidence="5">
    <location>
        <begin position="290"/>
        <end position="312"/>
    </location>
</feature>
<feature type="transmembrane region" description="Helical" evidence="5">
    <location>
        <begin position="111"/>
        <end position="138"/>
    </location>
</feature>
<feature type="transmembrane region" description="Helical" evidence="5">
    <location>
        <begin position="59"/>
        <end position="81"/>
    </location>
</feature>
<feature type="transmembrane region" description="Helical" evidence="5">
    <location>
        <begin position="257"/>
        <end position="278"/>
    </location>
</feature>
<proteinExistence type="predicted"/>
<feature type="transmembrane region" description="Helical" evidence="5">
    <location>
        <begin position="348"/>
        <end position="371"/>
    </location>
</feature>
<dbReference type="RefSeq" id="WP_166012371.1">
    <property type="nucleotide sequence ID" value="NZ_CP049801.1"/>
</dbReference>
<dbReference type="PANTHER" id="PTHR23514:SF13">
    <property type="entry name" value="INNER MEMBRANE PROTEIN YBJJ"/>
    <property type="match status" value="1"/>
</dbReference>
<dbReference type="PRINTS" id="PR01035">
    <property type="entry name" value="TCRTETA"/>
</dbReference>
<feature type="domain" description="Major facilitator superfamily (MFS) profile" evidence="6">
    <location>
        <begin position="23"/>
        <end position="401"/>
    </location>
</feature>
<reference evidence="7 8" key="1">
    <citation type="submission" date="2020-03" db="EMBL/GenBank/DDBJ databases">
        <authorList>
            <person name="Zhu W."/>
        </authorList>
    </citation>
    <scope>NUCLEOTIDE SEQUENCE [LARGE SCALE GENOMIC DNA]</scope>
    <source>
        <strain evidence="7 8">323-1</strain>
    </source>
</reference>
<dbReference type="InterPro" id="IPR051788">
    <property type="entry name" value="MFS_Transporter"/>
</dbReference>
<feature type="transmembrane region" description="Helical" evidence="5">
    <location>
        <begin position="88"/>
        <end position="105"/>
    </location>
</feature>